<feature type="chain" id="PRO_5007859054" description="Extracellular membrane protein CFEM domain-containing protein" evidence="1">
    <location>
        <begin position="17"/>
        <end position="214"/>
    </location>
</feature>
<accession>A0A165I2X7</accession>
<evidence type="ECO:0000256" key="1">
    <source>
        <dbReference type="SAM" id="SignalP"/>
    </source>
</evidence>
<dbReference type="AlphaFoldDB" id="A0A165I2X7"/>
<dbReference type="EMBL" id="KV423934">
    <property type="protein sequence ID" value="KZT60067.1"/>
    <property type="molecule type" value="Genomic_DNA"/>
</dbReference>
<evidence type="ECO:0008006" key="4">
    <source>
        <dbReference type="Google" id="ProtNLM"/>
    </source>
</evidence>
<evidence type="ECO:0000313" key="3">
    <source>
        <dbReference type="Proteomes" id="UP000076842"/>
    </source>
</evidence>
<feature type="signal peptide" evidence="1">
    <location>
        <begin position="1"/>
        <end position="16"/>
    </location>
</feature>
<evidence type="ECO:0000313" key="2">
    <source>
        <dbReference type="EMBL" id="KZT60067.1"/>
    </source>
</evidence>
<keyword evidence="1" id="KW-0732">Signal</keyword>
<dbReference type="Proteomes" id="UP000076842">
    <property type="component" value="Unassembled WGS sequence"/>
</dbReference>
<gene>
    <name evidence="2" type="ORF">CALCODRAFT_492832</name>
</gene>
<sequence>MHLSLSLLLLPVLVFASVTPNFVRAPSALARSQTGSVPCQTACVSASDTSGITTIASCPTDPASANTACVCSAAATLSSACLDCFLGLDNISESEFSQACAAGGAGGSGGSTTPTSTASTPSGSASPYCTSVCTSASDQAGEANLQVCAFLLLPHSHRSDRPLPSAMRRHGSQLPLHDRRHPLVVVYELLAWYCGSHTGAVHHRLCRRRQQFSW</sequence>
<name>A0A165I2X7_9BASI</name>
<dbReference type="InParanoid" id="A0A165I2X7"/>
<proteinExistence type="predicted"/>
<reference evidence="2 3" key="1">
    <citation type="journal article" date="2016" name="Mol. Biol. Evol.">
        <title>Comparative Genomics of Early-Diverging Mushroom-Forming Fungi Provides Insights into the Origins of Lignocellulose Decay Capabilities.</title>
        <authorList>
            <person name="Nagy L.G."/>
            <person name="Riley R."/>
            <person name="Tritt A."/>
            <person name="Adam C."/>
            <person name="Daum C."/>
            <person name="Floudas D."/>
            <person name="Sun H."/>
            <person name="Yadav J.S."/>
            <person name="Pangilinan J."/>
            <person name="Larsson K.H."/>
            <person name="Matsuura K."/>
            <person name="Barry K."/>
            <person name="Labutti K."/>
            <person name="Kuo R."/>
            <person name="Ohm R.A."/>
            <person name="Bhattacharya S.S."/>
            <person name="Shirouzu T."/>
            <person name="Yoshinaga Y."/>
            <person name="Martin F.M."/>
            <person name="Grigoriev I.V."/>
            <person name="Hibbett D.S."/>
        </authorList>
    </citation>
    <scope>NUCLEOTIDE SEQUENCE [LARGE SCALE GENOMIC DNA]</scope>
    <source>
        <strain evidence="2 3">HHB12733</strain>
    </source>
</reference>
<protein>
    <recommendedName>
        <fullName evidence="4">Extracellular membrane protein CFEM domain-containing protein</fullName>
    </recommendedName>
</protein>
<organism evidence="2 3">
    <name type="scientific">Calocera cornea HHB12733</name>
    <dbReference type="NCBI Taxonomy" id="1353952"/>
    <lineage>
        <taxon>Eukaryota</taxon>
        <taxon>Fungi</taxon>
        <taxon>Dikarya</taxon>
        <taxon>Basidiomycota</taxon>
        <taxon>Agaricomycotina</taxon>
        <taxon>Dacrymycetes</taxon>
        <taxon>Dacrymycetales</taxon>
        <taxon>Dacrymycetaceae</taxon>
        <taxon>Calocera</taxon>
    </lineage>
</organism>
<keyword evidence="3" id="KW-1185">Reference proteome</keyword>